<evidence type="ECO:0000256" key="5">
    <source>
        <dbReference type="SAM" id="Phobius"/>
    </source>
</evidence>
<dbReference type="RefSeq" id="WP_144910071.1">
    <property type="nucleotide sequence ID" value="NZ_VLLI01000002.1"/>
</dbReference>
<keyword evidence="7" id="KW-1185">Reference proteome</keyword>
<accession>A0A562UCT2</accession>
<dbReference type="InterPro" id="IPR032808">
    <property type="entry name" value="DoxX"/>
</dbReference>
<dbReference type="PIRSF" id="PIRSF030066">
    <property type="entry name" value="UCP030066"/>
    <property type="match status" value="1"/>
</dbReference>
<keyword evidence="2 5" id="KW-0812">Transmembrane</keyword>
<name>A0A562UCT2_9SPHI</name>
<dbReference type="GO" id="GO:0016020">
    <property type="term" value="C:membrane"/>
    <property type="evidence" value="ECO:0007669"/>
    <property type="project" value="UniProtKB-SubCell"/>
</dbReference>
<dbReference type="AlphaFoldDB" id="A0A562UCT2"/>
<feature type="transmembrane region" description="Helical" evidence="5">
    <location>
        <begin position="7"/>
        <end position="27"/>
    </location>
</feature>
<gene>
    <name evidence="6" type="ORF">JN11_00941</name>
</gene>
<comment type="caution">
    <text evidence="6">The sequence shown here is derived from an EMBL/GenBank/DDBJ whole genome shotgun (WGS) entry which is preliminary data.</text>
</comment>
<dbReference type="OrthoDB" id="7960583at2"/>
<protein>
    <submittedName>
        <fullName evidence="6">DoxX-like protein</fullName>
    </submittedName>
</protein>
<comment type="subcellular location">
    <subcellularLocation>
        <location evidence="1">Membrane</location>
        <topology evidence="1">Multi-pass membrane protein</topology>
    </subcellularLocation>
</comment>
<organism evidence="6 7">
    <name type="scientific">Mucilaginibacter frigoritolerans</name>
    <dbReference type="NCBI Taxonomy" id="652788"/>
    <lineage>
        <taxon>Bacteria</taxon>
        <taxon>Pseudomonadati</taxon>
        <taxon>Bacteroidota</taxon>
        <taxon>Sphingobacteriia</taxon>
        <taxon>Sphingobacteriales</taxon>
        <taxon>Sphingobacteriaceae</taxon>
        <taxon>Mucilaginibacter</taxon>
    </lineage>
</organism>
<sequence>MKATKITYWITTVIVAVMMTYSFYAYLTNPALKQGFQHLGFPNYFKIELAVCKLIGAILLLQPLSKLAKEWAYAGFTITFVSAIIAHVSSGDPAGLFMAPVIFLVILGVSYFTYRKMQRAV</sequence>
<dbReference type="EMBL" id="VLLI01000002">
    <property type="protein sequence ID" value="TWJ03399.1"/>
    <property type="molecule type" value="Genomic_DNA"/>
</dbReference>
<evidence type="ECO:0000256" key="2">
    <source>
        <dbReference type="ARBA" id="ARBA00022692"/>
    </source>
</evidence>
<dbReference type="InterPro" id="IPR016944">
    <property type="entry name" value="UCP030066"/>
</dbReference>
<reference evidence="6 7" key="1">
    <citation type="submission" date="2019-07" db="EMBL/GenBank/DDBJ databases">
        <title>Genomic Encyclopedia of Archaeal and Bacterial Type Strains, Phase II (KMG-II): from individual species to whole genera.</title>
        <authorList>
            <person name="Goeker M."/>
        </authorList>
    </citation>
    <scope>NUCLEOTIDE SEQUENCE [LARGE SCALE GENOMIC DNA]</scope>
    <source>
        <strain evidence="6 7">ATCC BAA-1854</strain>
    </source>
</reference>
<feature type="transmembrane region" description="Helical" evidence="5">
    <location>
        <begin position="71"/>
        <end position="88"/>
    </location>
</feature>
<feature type="transmembrane region" description="Helical" evidence="5">
    <location>
        <begin position="94"/>
        <end position="114"/>
    </location>
</feature>
<evidence type="ECO:0000256" key="4">
    <source>
        <dbReference type="ARBA" id="ARBA00023136"/>
    </source>
</evidence>
<feature type="transmembrane region" description="Helical" evidence="5">
    <location>
        <begin position="47"/>
        <end position="64"/>
    </location>
</feature>
<proteinExistence type="predicted"/>
<evidence type="ECO:0000313" key="6">
    <source>
        <dbReference type="EMBL" id="TWJ03399.1"/>
    </source>
</evidence>
<keyword evidence="4 5" id="KW-0472">Membrane</keyword>
<keyword evidence="3 5" id="KW-1133">Transmembrane helix</keyword>
<dbReference type="Proteomes" id="UP000317010">
    <property type="component" value="Unassembled WGS sequence"/>
</dbReference>
<dbReference type="Pfam" id="PF13564">
    <property type="entry name" value="DoxX_2"/>
    <property type="match status" value="1"/>
</dbReference>
<evidence type="ECO:0000313" key="7">
    <source>
        <dbReference type="Proteomes" id="UP000317010"/>
    </source>
</evidence>
<evidence type="ECO:0000256" key="3">
    <source>
        <dbReference type="ARBA" id="ARBA00022989"/>
    </source>
</evidence>
<evidence type="ECO:0000256" key="1">
    <source>
        <dbReference type="ARBA" id="ARBA00004141"/>
    </source>
</evidence>